<sequence>MNTTTAPLRPAAAQALPAQAPATVRATLKLLQQLPHGQLELHTPDGHTLLLGKADASAHGPHAMLTLRDWRVFSQVQLRGDIGLAESFIDGDWDSPDLSGLLALFLANRRHIEALIYGNWWGGMLHRIRHRMRRNTLRGSERNIHAHYDLGNAFYKLWLDPSMNYSAAWFQDQDPAEVPLHEAQLAKMRRALDECGIAPGQRLLEIGCGWGAIAELAARDYQAQVSGVTLSREQLAWGQQRLQNLGLADRAQLHYQDYRTLAAQHAAAPFDAVVSIEMFEAVGEAYWEAYFRTLHSCLKPSGLACVQTITIDDALFERYRSGTDFIQQYVFPGGMLPSPRVFEAQANKAGFEVVKRLAFGADYAETLRRWRDAFLAALPQVQALGFDERFVRIWRFYLAYCEAGFDSGSTDVMQFTLRKR</sequence>
<organism evidence="6 7">
    <name type="scientific">Roseateles rivi</name>
    <dbReference type="NCBI Taxonomy" id="3299028"/>
    <lineage>
        <taxon>Bacteria</taxon>
        <taxon>Pseudomonadati</taxon>
        <taxon>Pseudomonadota</taxon>
        <taxon>Betaproteobacteria</taxon>
        <taxon>Burkholderiales</taxon>
        <taxon>Sphaerotilaceae</taxon>
        <taxon>Roseateles</taxon>
    </lineage>
</organism>
<evidence type="ECO:0000256" key="1">
    <source>
        <dbReference type="ARBA" id="ARBA00010815"/>
    </source>
</evidence>
<dbReference type="InterPro" id="IPR029063">
    <property type="entry name" value="SAM-dependent_MTases_sf"/>
</dbReference>
<name>A0ABW7FS16_9BURK</name>
<evidence type="ECO:0000256" key="5">
    <source>
        <dbReference type="ARBA" id="ARBA00023098"/>
    </source>
</evidence>
<dbReference type="Gene3D" id="3.40.50.150">
    <property type="entry name" value="Vaccinia Virus protein VP39"/>
    <property type="match status" value="1"/>
</dbReference>
<dbReference type="CDD" id="cd02440">
    <property type="entry name" value="AdoMet_MTases"/>
    <property type="match status" value="1"/>
</dbReference>
<keyword evidence="7" id="KW-1185">Reference proteome</keyword>
<dbReference type="InterPro" id="IPR050723">
    <property type="entry name" value="CFA/CMAS"/>
</dbReference>
<dbReference type="Pfam" id="PF02353">
    <property type="entry name" value="CMAS"/>
    <property type="match status" value="1"/>
</dbReference>
<accession>A0ABW7FS16</accession>
<dbReference type="SUPFAM" id="SSF53335">
    <property type="entry name" value="S-adenosyl-L-methionine-dependent methyltransferases"/>
    <property type="match status" value="1"/>
</dbReference>
<evidence type="ECO:0000256" key="2">
    <source>
        <dbReference type="ARBA" id="ARBA00022603"/>
    </source>
</evidence>
<dbReference type="PANTHER" id="PTHR43667">
    <property type="entry name" value="CYCLOPROPANE-FATTY-ACYL-PHOSPHOLIPID SYNTHASE"/>
    <property type="match status" value="1"/>
</dbReference>
<keyword evidence="4" id="KW-0949">S-adenosyl-L-methionine</keyword>
<evidence type="ECO:0000256" key="3">
    <source>
        <dbReference type="ARBA" id="ARBA00022679"/>
    </source>
</evidence>
<evidence type="ECO:0000313" key="6">
    <source>
        <dbReference type="EMBL" id="MFG6447121.1"/>
    </source>
</evidence>
<keyword evidence="2 6" id="KW-0489">Methyltransferase</keyword>
<proteinExistence type="inferred from homology"/>
<comment type="caution">
    <text evidence="6">The sequence shown here is derived from an EMBL/GenBank/DDBJ whole genome shotgun (WGS) entry which is preliminary data.</text>
</comment>
<evidence type="ECO:0000256" key="4">
    <source>
        <dbReference type="ARBA" id="ARBA00022691"/>
    </source>
</evidence>
<dbReference type="RefSeq" id="WP_394458494.1">
    <property type="nucleotide sequence ID" value="NZ_JBIGHZ010000001.1"/>
</dbReference>
<keyword evidence="3 6" id="KW-0808">Transferase</keyword>
<dbReference type="GO" id="GO:0032259">
    <property type="term" value="P:methylation"/>
    <property type="evidence" value="ECO:0007669"/>
    <property type="project" value="UniProtKB-KW"/>
</dbReference>
<comment type="similarity">
    <text evidence="1">Belongs to the CFA/CMAS family.</text>
</comment>
<reference evidence="6 7" key="1">
    <citation type="submission" date="2024-08" db="EMBL/GenBank/DDBJ databases">
        <authorList>
            <person name="Lu H."/>
        </authorList>
    </citation>
    <scope>NUCLEOTIDE SEQUENCE [LARGE SCALE GENOMIC DNA]</scope>
    <source>
        <strain evidence="6 7">BYS180W</strain>
    </source>
</reference>
<dbReference type="PIRSF" id="PIRSF003085">
    <property type="entry name" value="CMAS"/>
    <property type="match status" value="1"/>
</dbReference>
<evidence type="ECO:0000313" key="7">
    <source>
        <dbReference type="Proteomes" id="UP001606099"/>
    </source>
</evidence>
<dbReference type="PANTHER" id="PTHR43667:SF2">
    <property type="entry name" value="FATTY ACID C-METHYL TRANSFERASE"/>
    <property type="match status" value="1"/>
</dbReference>
<gene>
    <name evidence="6" type="ORF">ACG0Z6_02560</name>
</gene>
<dbReference type="EC" id="2.1.1.-" evidence="6"/>
<keyword evidence="5" id="KW-0443">Lipid metabolism</keyword>
<dbReference type="GO" id="GO:0008168">
    <property type="term" value="F:methyltransferase activity"/>
    <property type="evidence" value="ECO:0007669"/>
    <property type="project" value="UniProtKB-KW"/>
</dbReference>
<dbReference type="InterPro" id="IPR003333">
    <property type="entry name" value="CMAS"/>
</dbReference>
<protein>
    <submittedName>
        <fullName evidence="6">Class I SAM-dependent methyltransferase</fullName>
        <ecNumber evidence="6">2.1.1.-</ecNumber>
    </submittedName>
</protein>
<dbReference type="EMBL" id="JBIGHZ010000001">
    <property type="protein sequence ID" value="MFG6447121.1"/>
    <property type="molecule type" value="Genomic_DNA"/>
</dbReference>
<dbReference type="Proteomes" id="UP001606099">
    <property type="component" value="Unassembled WGS sequence"/>
</dbReference>